<comment type="caution">
    <text evidence="2">The sequence shown here is derived from an EMBL/GenBank/DDBJ whole genome shotgun (WGS) entry which is preliminary data.</text>
</comment>
<reference evidence="2 3" key="1">
    <citation type="submission" date="2019-01" db="EMBL/GenBank/DDBJ databases">
        <title>Draft genome sequence of Psathyrella aberdarensis IHI B618.</title>
        <authorList>
            <person name="Buettner E."/>
            <person name="Kellner H."/>
        </authorList>
    </citation>
    <scope>NUCLEOTIDE SEQUENCE [LARGE SCALE GENOMIC DNA]</scope>
    <source>
        <strain evidence="2 3">IHI B618</strain>
    </source>
</reference>
<name>A0A4Q2D503_9AGAR</name>
<evidence type="ECO:0000313" key="3">
    <source>
        <dbReference type="Proteomes" id="UP000290288"/>
    </source>
</evidence>
<evidence type="ECO:0000256" key="1">
    <source>
        <dbReference type="SAM" id="MobiDB-lite"/>
    </source>
</evidence>
<feature type="region of interest" description="Disordered" evidence="1">
    <location>
        <begin position="125"/>
        <end position="187"/>
    </location>
</feature>
<feature type="compositionally biased region" description="Polar residues" evidence="1">
    <location>
        <begin position="178"/>
        <end position="187"/>
    </location>
</feature>
<sequence>MPTALTQTRYITTCAFFLRQAKQEGHDTELKHHVVNRFFCHWPVPSHTPDIHSVIKKIKVEILRDLQWAAYSAHMVKPTVHWEVMFALSSRAWDAHANRLLDEFETRQQTLRSVRPPIFRYAIRDNSREPDLEGEEASSPAATEILDGGDEEGESDEGHEEPEQESDGAAPHNAIDLTASSQETVVG</sequence>
<evidence type="ECO:0000313" key="2">
    <source>
        <dbReference type="EMBL" id="RXW13541.1"/>
    </source>
</evidence>
<proteinExistence type="predicted"/>
<feature type="compositionally biased region" description="Acidic residues" evidence="1">
    <location>
        <begin position="147"/>
        <end position="166"/>
    </location>
</feature>
<organism evidence="2 3">
    <name type="scientific">Candolleomyces aberdarensis</name>
    <dbReference type="NCBI Taxonomy" id="2316362"/>
    <lineage>
        <taxon>Eukaryota</taxon>
        <taxon>Fungi</taxon>
        <taxon>Dikarya</taxon>
        <taxon>Basidiomycota</taxon>
        <taxon>Agaricomycotina</taxon>
        <taxon>Agaricomycetes</taxon>
        <taxon>Agaricomycetidae</taxon>
        <taxon>Agaricales</taxon>
        <taxon>Agaricineae</taxon>
        <taxon>Psathyrellaceae</taxon>
        <taxon>Candolleomyces</taxon>
    </lineage>
</organism>
<dbReference type="AlphaFoldDB" id="A0A4Q2D503"/>
<gene>
    <name evidence="2" type="ORF">EST38_g12312</name>
</gene>
<protein>
    <submittedName>
        <fullName evidence="2">Uncharacterized protein</fullName>
    </submittedName>
</protein>
<dbReference type="EMBL" id="SDEE01000887">
    <property type="protein sequence ID" value="RXW13541.1"/>
    <property type="molecule type" value="Genomic_DNA"/>
</dbReference>
<dbReference type="Proteomes" id="UP000290288">
    <property type="component" value="Unassembled WGS sequence"/>
</dbReference>
<accession>A0A4Q2D503</accession>
<keyword evidence="3" id="KW-1185">Reference proteome</keyword>